<protein>
    <submittedName>
        <fullName evidence="1">Uncharacterized protein</fullName>
    </submittedName>
</protein>
<keyword evidence="2" id="KW-1185">Reference proteome</keyword>
<dbReference type="AlphaFoldDB" id="A0A926EHZ1"/>
<evidence type="ECO:0000313" key="2">
    <source>
        <dbReference type="Proteomes" id="UP000655830"/>
    </source>
</evidence>
<proteinExistence type="predicted"/>
<dbReference type="EMBL" id="JACRSY010000015">
    <property type="protein sequence ID" value="MBC8579976.1"/>
    <property type="molecule type" value="Genomic_DNA"/>
</dbReference>
<dbReference type="Proteomes" id="UP000655830">
    <property type="component" value="Unassembled WGS sequence"/>
</dbReference>
<dbReference type="RefSeq" id="WP_249332874.1">
    <property type="nucleotide sequence ID" value="NZ_JACRSY010000015.1"/>
</dbReference>
<evidence type="ECO:0000313" key="1">
    <source>
        <dbReference type="EMBL" id="MBC8579976.1"/>
    </source>
</evidence>
<accession>A0A926EHZ1</accession>
<reference evidence="1" key="1">
    <citation type="submission" date="2020-08" db="EMBL/GenBank/DDBJ databases">
        <title>Genome public.</title>
        <authorList>
            <person name="Liu C."/>
            <person name="Sun Q."/>
        </authorList>
    </citation>
    <scope>NUCLEOTIDE SEQUENCE</scope>
    <source>
        <strain evidence="1">NSJ-12</strain>
    </source>
</reference>
<comment type="caution">
    <text evidence="1">The sequence shown here is derived from an EMBL/GenBank/DDBJ whole genome shotgun (WGS) entry which is preliminary data.</text>
</comment>
<gene>
    <name evidence="1" type="ORF">H8718_10610</name>
</gene>
<name>A0A926EHZ1_9FIRM</name>
<dbReference type="Pfam" id="PF18937">
    <property type="entry name" value="DUF5685"/>
    <property type="match status" value="1"/>
</dbReference>
<organism evidence="1 2">
    <name type="scientific">Zhenhengia yiwuensis</name>
    <dbReference type="NCBI Taxonomy" id="2763666"/>
    <lineage>
        <taxon>Bacteria</taxon>
        <taxon>Bacillati</taxon>
        <taxon>Bacillota</taxon>
        <taxon>Clostridia</taxon>
        <taxon>Lachnospirales</taxon>
        <taxon>Lachnospiraceae</taxon>
        <taxon>Zhenhengia</taxon>
    </lineage>
</organism>
<sequence length="297" mass="34393">MFGYVTPLKEELKVHQLNAFKSYYCGLCHHIKGNFGQLPRMVLNYDLVAMGMLLDGLSPDKAYIQKRSCLVHPGTKKPLIVRNEALDYTASMNVALVYYKLLDDMQDDRSLKSESLAKLLAPYKAKFKPEVRKINHMIEIHLKQLYQLEQTGDFESIDEICHPFSLIVGNILKEYPYILENDSPKLREKLFDFGYALGKWIYMLDALDDLEKDMAKNKFNPICQLYNTEHLTYETLIKKVKDPISFTILNCGYNCRTLLNELPLKRHKAILQNIINLGMMDRYNKVISPCKHCKGGK</sequence>
<dbReference type="InterPro" id="IPR043740">
    <property type="entry name" value="DUF5685"/>
</dbReference>